<comment type="similarity">
    <text evidence="2">Belongs to the TsaE family.</text>
</comment>
<dbReference type="GO" id="GO:0005737">
    <property type="term" value="C:cytoplasm"/>
    <property type="evidence" value="ECO:0007669"/>
    <property type="project" value="UniProtKB-SubCell"/>
</dbReference>
<gene>
    <name evidence="11" type="ORF">METZ01_LOCUS155948</name>
</gene>
<evidence type="ECO:0000313" key="11">
    <source>
        <dbReference type="EMBL" id="SVB03094.1"/>
    </source>
</evidence>
<dbReference type="GO" id="GO:0005524">
    <property type="term" value="F:ATP binding"/>
    <property type="evidence" value="ECO:0007669"/>
    <property type="project" value="UniProtKB-KW"/>
</dbReference>
<dbReference type="AlphaFoldDB" id="A0A382ANY4"/>
<reference evidence="11" key="1">
    <citation type="submission" date="2018-05" db="EMBL/GenBank/DDBJ databases">
        <authorList>
            <person name="Lanie J.A."/>
            <person name="Ng W.-L."/>
            <person name="Kazmierczak K.M."/>
            <person name="Andrzejewski T.M."/>
            <person name="Davidsen T.M."/>
            <person name="Wayne K.J."/>
            <person name="Tettelin H."/>
            <person name="Glass J.I."/>
            <person name="Rusch D."/>
            <person name="Podicherti R."/>
            <person name="Tsui H.-C.T."/>
            <person name="Winkler M.E."/>
        </authorList>
    </citation>
    <scope>NUCLEOTIDE SEQUENCE</scope>
</reference>
<dbReference type="SUPFAM" id="SSF52540">
    <property type="entry name" value="P-loop containing nucleoside triphosphate hydrolases"/>
    <property type="match status" value="1"/>
</dbReference>
<dbReference type="InterPro" id="IPR027417">
    <property type="entry name" value="P-loop_NTPase"/>
</dbReference>
<keyword evidence="4" id="KW-0963">Cytoplasm</keyword>
<keyword evidence="9" id="KW-0460">Magnesium</keyword>
<organism evidence="11">
    <name type="scientific">marine metagenome</name>
    <dbReference type="NCBI Taxonomy" id="408172"/>
    <lineage>
        <taxon>unclassified sequences</taxon>
        <taxon>metagenomes</taxon>
        <taxon>ecological metagenomes</taxon>
    </lineage>
</organism>
<evidence type="ECO:0000256" key="10">
    <source>
        <dbReference type="ARBA" id="ARBA00032441"/>
    </source>
</evidence>
<evidence type="ECO:0000256" key="5">
    <source>
        <dbReference type="ARBA" id="ARBA00022694"/>
    </source>
</evidence>
<dbReference type="PANTHER" id="PTHR33540">
    <property type="entry name" value="TRNA THREONYLCARBAMOYLADENOSINE BIOSYNTHESIS PROTEIN TSAE"/>
    <property type="match status" value="1"/>
</dbReference>
<dbReference type="PANTHER" id="PTHR33540:SF2">
    <property type="entry name" value="TRNA THREONYLCARBAMOYLADENOSINE BIOSYNTHESIS PROTEIN TSAE"/>
    <property type="match status" value="1"/>
</dbReference>
<evidence type="ECO:0000256" key="1">
    <source>
        <dbReference type="ARBA" id="ARBA00004496"/>
    </source>
</evidence>
<evidence type="ECO:0000256" key="8">
    <source>
        <dbReference type="ARBA" id="ARBA00022840"/>
    </source>
</evidence>
<sequence>MIASNEEETKRIASKLAKNINDTNATICLNGELGSGKTTFSRFLIRSLLSGSLKEDIPSPTFTLLQIYEDLKRSIYHYDFYRLNKIDELIELNY</sequence>
<dbReference type="GO" id="GO:0046872">
    <property type="term" value="F:metal ion binding"/>
    <property type="evidence" value="ECO:0007669"/>
    <property type="project" value="UniProtKB-KW"/>
</dbReference>
<protein>
    <recommendedName>
        <fullName evidence="3">tRNA threonylcarbamoyladenosine biosynthesis protein TsaE</fullName>
    </recommendedName>
    <alternativeName>
        <fullName evidence="10">t(6)A37 threonylcarbamoyladenosine biosynthesis protein TsaE</fullName>
    </alternativeName>
</protein>
<evidence type="ECO:0000256" key="4">
    <source>
        <dbReference type="ARBA" id="ARBA00022490"/>
    </source>
</evidence>
<evidence type="ECO:0000256" key="7">
    <source>
        <dbReference type="ARBA" id="ARBA00022741"/>
    </source>
</evidence>
<evidence type="ECO:0000256" key="2">
    <source>
        <dbReference type="ARBA" id="ARBA00007599"/>
    </source>
</evidence>
<evidence type="ECO:0000256" key="9">
    <source>
        <dbReference type="ARBA" id="ARBA00022842"/>
    </source>
</evidence>
<dbReference type="EMBL" id="UINC01026155">
    <property type="protein sequence ID" value="SVB03094.1"/>
    <property type="molecule type" value="Genomic_DNA"/>
</dbReference>
<proteinExistence type="inferred from homology"/>
<comment type="subcellular location">
    <subcellularLocation>
        <location evidence="1">Cytoplasm</location>
    </subcellularLocation>
</comment>
<keyword evidence="7" id="KW-0547">Nucleotide-binding</keyword>
<feature type="non-terminal residue" evidence="11">
    <location>
        <position position="94"/>
    </location>
</feature>
<accession>A0A382ANY4</accession>
<keyword evidence="6" id="KW-0479">Metal-binding</keyword>
<dbReference type="Pfam" id="PF02367">
    <property type="entry name" value="TsaE"/>
    <property type="match status" value="1"/>
</dbReference>
<keyword evidence="5" id="KW-0819">tRNA processing</keyword>
<keyword evidence="8" id="KW-0067">ATP-binding</keyword>
<name>A0A382ANY4_9ZZZZ</name>
<dbReference type="NCBIfam" id="TIGR00150">
    <property type="entry name" value="T6A_YjeE"/>
    <property type="match status" value="1"/>
</dbReference>
<dbReference type="Gene3D" id="3.40.50.300">
    <property type="entry name" value="P-loop containing nucleotide triphosphate hydrolases"/>
    <property type="match status" value="1"/>
</dbReference>
<dbReference type="GO" id="GO:0002949">
    <property type="term" value="P:tRNA threonylcarbamoyladenosine modification"/>
    <property type="evidence" value="ECO:0007669"/>
    <property type="project" value="InterPro"/>
</dbReference>
<evidence type="ECO:0000256" key="6">
    <source>
        <dbReference type="ARBA" id="ARBA00022723"/>
    </source>
</evidence>
<dbReference type="InterPro" id="IPR003442">
    <property type="entry name" value="T6A_TsaE"/>
</dbReference>
<evidence type="ECO:0000256" key="3">
    <source>
        <dbReference type="ARBA" id="ARBA00019010"/>
    </source>
</evidence>